<feature type="compositionally biased region" description="Polar residues" evidence="1">
    <location>
        <begin position="155"/>
        <end position="168"/>
    </location>
</feature>
<evidence type="ECO:0000313" key="3">
    <source>
        <dbReference type="Proteomes" id="UP000007800"/>
    </source>
</evidence>
<dbReference type="AlphaFoldDB" id="C5L7Y9"/>
<accession>C5L7Y9</accession>
<sequence length="267" mass="28830">DEEAAEVVLDPEGQEEAEAEEETVGEMEGNEWEEAEGDEEGIGEETPEGTDVRLASDKLPFQFEGTRPPASRAATIEPMASEEAVRARAEVRSSSYEKSKTLGEESDTFHPAQVVWLVLRGVYARLARQVGESHVGGTSGRKKKSKGAISGKKSAPTNRPSGSSTTPTAPKGGRKTYEELIVGQVQNVDVVCRRMSPREKSRRVGKASVTTSPRPTVAEEFTEEDENESAQEDETADAQEGIERIQSRGGDSGITGTDIEDDHPPEA</sequence>
<protein>
    <submittedName>
        <fullName evidence="2">Uncharacterized protein</fullName>
    </submittedName>
</protein>
<dbReference type="RefSeq" id="XP_002775338.1">
    <property type="nucleotide sequence ID" value="XM_002775292.1"/>
</dbReference>
<gene>
    <name evidence="2" type="ORF">Pmar_PMAR005022</name>
</gene>
<feature type="region of interest" description="Disordered" evidence="1">
    <location>
        <begin position="130"/>
        <end position="267"/>
    </location>
</feature>
<keyword evidence="3" id="KW-1185">Reference proteome</keyword>
<evidence type="ECO:0000256" key="1">
    <source>
        <dbReference type="SAM" id="MobiDB-lite"/>
    </source>
</evidence>
<organism evidence="3">
    <name type="scientific">Perkinsus marinus (strain ATCC 50983 / TXsc)</name>
    <dbReference type="NCBI Taxonomy" id="423536"/>
    <lineage>
        <taxon>Eukaryota</taxon>
        <taxon>Sar</taxon>
        <taxon>Alveolata</taxon>
        <taxon>Perkinsozoa</taxon>
        <taxon>Perkinsea</taxon>
        <taxon>Perkinsida</taxon>
        <taxon>Perkinsidae</taxon>
        <taxon>Perkinsus</taxon>
    </lineage>
</organism>
<dbReference type="Proteomes" id="UP000007800">
    <property type="component" value="Unassembled WGS sequence"/>
</dbReference>
<feature type="compositionally biased region" description="Acidic residues" evidence="1">
    <location>
        <begin position="220"/>
        <end position="237"/>
    </location>
</feature>
<dbReference type="GeneID" id="9059713"/>
<proteinExistence type="predicted"/>
<name>C5L7Y9_PERM5</name>
<feature type="compositionally biased region" description="Acidic residues" evidence="1">
    <location>
        <begin position="12"/>
        <end position="48"/>
    </location>
</feature>
<feature type="non-terminal residue" evidence="2">
    <location>
        <position position="1"/>
    </location>
</feature>
<feature type="non-terminal residue" evidence="2">
    <location>
        <position position="267"/>
    </location>
</feature>
<dbReference type="InParanoid" id="C5L7Y9"/>
<feature type="region of interest" description="Disordered" evidence="1">
    <location>
        <begin position="1"/>
        <end position="106"/>
    </location>
</feature>
<reference evidence="2 3" key="1">
    <citation type="submission" date="2008-07" db="EMBL/GenBank/DDBJ databases">
        <authorList>
            <person name="El-Sayed N."/>
            <person name="Caler E."/>
            <person name="Inman J."/>
            <person name="Amedeo P."/>
            <person name="Hass B."/>
            <person name="Wortman J."/>
        </authorList>
    </citation>
    <scope>NUCLEOTIDE SEQUENCE [LARGE SCALE GENOMIC DNA]</scope>
    <source>
        <strain evidence="3">ATCC 50983 / TXsc</strain>
    </source>
</reference>
<evidence type="ECO:0000313" key="2">
    <source>
        <dbReference type="EMBL" id="EER07154.1"/>
    </source>
</evidence>
<dbReference type="EMBL" id="GG679988">
    <property type="protein sequence ID" value="EER07154.1"/>
    <property type="molecule type" value="Genomic_DNA"/>
</dbReference>
<feature type="compositionally biased region" description="Basic and acidic residues" evidence="1">
    <location>
        <begin position="83"/>
        <end position="103"/>
    </location>
</feature>